<accession>A0A0F9DT45</accession>
<comment type="caution">
    <text evidence="1">The sequence shown here is derived from an EMBL/GenBank/DDBJ whole genome shotgun (WGS) entry which is preliminary data.</text>
</comment>
<name>A0A0F9DT45_9ZZZZ</name>
<sequence>MRVFAQVKGKSKHIMLHAEFDEQEMVHLVKHLDAADPDTDRGIDVTMEFVDKVTEAYRSMQTG</sequence>
<gene>
    <name evidence="1" type="ORF">LCGC14_2160360</name>
</gene>
<reference evidence="1" key="1">
    <citation type="journal article" date="2015" name="Nature">
        <title>Complex archaea that bridge the gap between prokaryotes and eukaryotes.</title>
        <authorList>
            <person name="Spang A."/>
            <person name="Saw J.H."/>
            <person name="Jorgensen S.L."/>
            <person name="Zaremba-Niedzwiedzka K."/>
            <person name="Martijn J."/>
            <person name="Lind A.E."/>
            <person name="van Eijk R."/>
            <person name="Schleper C."/>
            <person name="Guy L."/>
            <person name="Ettema T.J."/>
        </authorList>
    </citation>
    <scope>NUCLEOTIDE SEQUENCE</scope>
</reference>
<proteinExistence type="predicted"/>
<protein>
    <submittedName>
        <fullName evidence="1">Uncharacterized protein</fullName>
    </submittedName>
</protein>
<evidence type="ECO:0000313" key="1">
    <source>
        <dbReference type="EMBL" id="KKL64904.1"/>
    </source>
</evidence>
<organism evidence="1">
    <name type="scientific">marine sediment metagenome</name>
    <dbReference type="NCBI Taxonomy" id="412755"/>
    <lineage>
        <taxon>unclassified sequences</taxon>
        <taxon>metagenomes</taxon>
        <taxon>ecological metagenomes</taxon>
    </lineage>
</organism>
<dbReference type="AlphaFoldDB" id="A0A0F9DT45"/>
<dbReference type="EMBL" id="LAZR01027700">
    <property type="protein sequence ID" value="KKL64904.1"/>
    <property type="molecule type" value="Genomic_DNA"/>
</dbReference>